<proteinExistence type="predicted"/>
<dbReference type="AlphaFoldDB" id="A0A516KG31"/>
<organism evidence="2 3">
    <name type="scientific">Radiobacillus deserti</name>
    <dbReference type="NCBI Taxonomy" id="2594883"/>
    <lineage>
        <taxon>Bacteria</taxon>
        <taxon>Bacillati</taxon>
        <taxon>Bacillota</taxon>
        <taxon>Bacilli</taxon>
        <taxon>Bacillales</taxon>
        <taxon>Bacillaceae</taxon>
        <taxon>Radiobacillus</taxon>
    </lineage>
</organism>
<dbReference type="OrthoDB" id="9799199at2"/>
<reference evidence="2 3" key="1">
    <citation type="submission" date="2019-07" db="EMBL/GenBank/DDBJ databases">
        <authorList>
            <person name="Li J."/>
        </authorList>
    </citation>
    <scope>NUCLEOTIDE SEQUENCE [LARGE SCALE GENOMIC DNA]</scope>
    <source>
        <strain evidence="2 3">TKL69</strain>
    </source>
</reference>
<evidence type="ECO:0000313" key="2">
    <source>
        <dbReference type="EMBL" id="QDP40348.1"/>
    </source>
</evidence>
<dbReference type="Pfam" id="PF01148">
    <property type="entry name" value="CTP_transf_1"/>
    <property type="match status" value="1"/>
</dbReference>
<keyword evidence="3" id="KW-1185">Reference proteome</keyword>
<gene>
    <name evidence="2" type="ORF">FN924_09260</name>
</gene>
<feature type="transmembrane region" description="Helical" evidence="1">
    <location>
        <begin position="6"/>
        <end position="26"/>
    </location>
</feature>
<keyword evidence="1" id="KW-1133">Transmembrane helix</keyword>
<feature type="transmembrane region" description="Helical" evidence="1">
    <location>
        <begin position="207"/>
        <end position="229"/>
    </location>
</feature>
<dbReference type="GO" id="GO:0009273">
    <property type="term" value="P:peptidoglycan-based cell wall biogenesis"/>
    <property type="evidence" value="ECO:0007669"/>
    <property type="project" value="TreeGrafter"/>
</dbReference>
<dbReference type="GO" id="GO:0005886">
    <property type="term" value="C:plasma membrane"/>
    <property type="evidence" value="ECO:0007669"/>
    <property type="project" value="TreeGrafter"/>
</dbReference>
<accession>A0A516KG31</accession>
<dbReference type="PANTHER" id="PTHR43535">
    <property type="entry name" value="PHOSPHATIDATE CYTIDYLYLTRANSFERASE"/>
    <property type="match status" value="1"/>
</dbReference>
<feature type="transmembrane region" description="Helical" evidence="1">
    <location>
        <begin position="235"/>
        <end position="259"/>
    </location>
</feature>
<name>A0A516KG31_9BACI</name>
<keyword evidence="1" id="KW-0812">Transmembrane</keyword>
<protein>
    <submittedName>
        <fullName evidence="2">CDP-diglyceride synthetase</fullName>
    </submittedName>
</protein>
<dbReference type="KEGG" id="aqt:FN924_09260"/>
<sequence length="303" mass="34988">MLERHVILIIIFLVLFLAHVVFTILMKNSRNDHRTISQRIKTWWGMFFIFCIAILFNPFITILSLMILCFFSLKEYFSLIKTRKGDRRIFLWAYLAIPIQFYWIAIGWYGMFIVFIPVYVFLLLPIPRLLGKGTVGFLRSVSSTQWGLMLMVFGLSHLAYYQIASPTYGSNLVLFLIVLTQVNDVVQHLVSVYLGKRKIIPSANQHVTWEGFLAGLVVTALVSYGLFHYLTPFNLLYGILSGIIISIAGFFGILTVSVLRRDLLIGDTAKLDNHAESYLTRIDSLAYTAPIFFHITRYYFEFM</sequence>
<dbReference type="RefSeq" id="WP_143893833.1">
    <property type="nucleotide sequence ID" value="NZ_CP041666.1"/>
</dbReference>
<keyword evidence="1" id="KW-0472">Membrane</keyword>
<evidence type="ECO:0000313" key="3">
    <source>
        <dbReference type="Proteomes" id="UP000315215"/>
    </source>
</evidence>
<feature type="transmembrane region" description="Helical" evidence="1">
    <location>
        <begin position="136"/>
        <end position="160"/>
    </location>
</feature>
<dbReference type="PANTHER" id="PTHR43535:SF1">
    <property type="entry name" value="PHOSPHATIDATE CYTIDYLYLTRANSFERASE"/>
    <property type="match status" value="1"/>
</dbReference>
<dbReference type="Proteomes" id="UP000315215">
    <property type="component" value="Chromosome"/>
</dbReference>
<dbReference type="EMBL" id="CP041666">
    <property type="protein sequence ID" value="QDP40348.1"/>
    <property type="molecule type" value="Genomic_DNA"/>
</dbReference>
<feature type="transmembrane region" description="Helical" evidence="1">
    <location>
        <begin position="101"/>
        <end position="124"/>
    </location>
</feature>
<evidence type="ECO:0000256" key="1">
    <source>
        <dbReference type="SAM" id="Phobius"/>
    </source>
</evidence>
<feature type="transmembrane region" description="Helical" evidence="1">
    <location>
        <begin position="172"/>
        <end position="195"/>
    </location>
</feature>
<feature type="transmembrane region" description="Helical" evidence="1">
    <location>
        <begin position="47"/>
        <end position="73"/>
    </location>
</feature>